<gene>
    <name evidence="3" type="ORF">HMPREF9004_1356</name>
</gene>
<dbReference type="SUPFAM" id="SSF46785">
    <property type="entry name" value="Winged helix' DNA-binding domain"/>
    <property type="match status" value="1"/>
</dbReference>
<protein>
    <recommendedName>
        <fullName evidence="2">HTH marR-type domain-containing protein</fullName>
    </recommendedName>
</protein>
<evidence type="ECO:0000313" key="3">
    <source>
        <dbReference type="EMBL" id="ENO17865.1"/>
    </source>
</evidence>
<proteinExistence type="predicted"/>
<evidence type="ECO:0000256" key="1">
    <source>
        <dbReference type="SAM" id="MobiDB-lite"/>
    </source>
</evidence>
<organism evidence="3 4">
    <name type="scientific">Schaalia cardiffensis F0333</name>
    <dbReference type="NCBI Taxonomy" id="888050"/>
    <lineage>
        <taxon>Bacteria</taxon>
        <taxon>Bacillati</taxon>
        <taxon>Actinomycetota</taxon>
        <taxon>Actinomycetes</taxon>
        <taxon>Actinomycetales</taxon>
        <taxon>Actinomycetaceae</taxon>
        <taxon>Schaalia</taxon>
    </lineage>
</organism>
<dbReference type="InterPro" id="IPR036390">
    <property type="entry name" value="WH_DNA-bd_sf"/>
</dbReference>
<dbReference type="PROSITE" id="PS50995">
    <property type="entry name" value="HTH_MARR_2"/>
    <property type="match status" value="1"/>
</dbReference>
<evidence type="ECO:0000259" key="2">
    <source>
        <dbReference type="PROSITE" id="PS50995"/>
    </source>
</evidence>
<reference evidence="3 4" key="1">
    <citation type="submission" date="2013-03" db="EMBL/GenBank/DDBJ databases">
        <title>Reference genome for the Human Microbiome Project.</title>
        <authorList>
            <person name="Aqrawi P."/>
            <person name="Ayvaz T."/>
            <person name="Bess C."/>
            <person name="Blankenburg K."/>
            <person name="Coyle M."/>
            <person name="Deng J."/>
            <person name="Forbes L."/>
            <person name="Fowler G."/>
            <person name="Francisco L."/>
            <person name="Fu Q."/>
            <person name="Gibbs R."/>
            <person name="Gross S."/>
            <person name="Gubbala S."/>
            <person name="Hale W."/>
            <person name="Hemphill L."/>
            <person name="Highlander S."/>
            <person name="Hirani K."/>
            <person name="Jackson L."/>
            <person name="Jakkamsetti A."/>
            <person name="Javaid M."/>
            <person name="Jayaseelan J.C."/>
            <person name="Jiang H."/>
            <person name="Joshi V."/>
            <person name="Korchina V."/>
            <person name="Kovar C."/>
            <person name="Lara F."/>
            <person name="Lee S."/>
            <person name="Liu Y."/>
            <person name="Mata R."/>
            <person name="Mathew T."/>
            <person name="Munidasa M."/>
            <person name="Muzny D."/>
            <person name="Nazareth L."/>
            <person name="Ngo R."/>
            <person name="Nguyen L."/>
            <person name="Nguyen N."/>
            <person name="Okwuonu G."/>
            <person name="Ongeri F."/>
            <person name="Palculict T."/>
            <person name="Patil S."/>
            <person name="Petrosino J."/>
            <person name="Pham C."/>
            <person name="Pham P."/>
            <person name="Pu L.-L."/>
            <person name="Qin X."/>
            <person name="Qu J."/>
            <person name="Reid J."/>
            <person name="Ross M."/>
            <person name="Ruth R."/>
            <person name="Saada N."/>
            <person name="San Lucas F."/>
            <person name="Santibanez J."/>
            <person name="Shang Y."/>
            <person name="Simmons D."/>
            <person name="Song X.-Z."/>
            <person name="Tang L.-Y."/>
            <person name="Thornton R."/>
            <person name="Warren J."/>
            <person name="Weissenberger G."/>
            <person name="Wilczek-Boney K."/>
            <person name="Worley K."/>
            <person name="Youmans B."/>
            <person name="Zhang J."/>
            <person name="Zhang L."/>
            <person name="Zhao Z."/>
            <person name="Zhou C."/>
            <person name="Zhu D."/>
            <person name="Zhu Y."/>
        </authorList>
    </citation>
    <scope>NUCLEOTIDE SEQUENCE [LARGE SCALE GENOMIC DNA]</scope>
    <source>
        <strain evidence="3 4">F0333</strain>
    </source>
</reference>
<accession>N6W5U0</accession>
<sequence>MIQQDEASRYTTPDSSDKHDPSDAEGTRMCAWRIFFEASARLQGILENRLKRQFGLTLSDYNVLLALWESPHHALRMGELAQRVIFSPSRLTYITTHLERDGWIEKTSVKEDRRSSCACLTSQGEEVVKKANALHQGMIREYLLEGFNEEEICDIVRIVQGFGDKLSKIRA</sequence>
<dbReference type="Gene3D" id="1.10.10.10">
    <property type="entry name" value="Winged helix-like DNA-binding domain superfamily/Winged helix DNA-binding domain"/>
    <property type="match status" value="1"/>
</dbReference>
<comment type="caution">
    <text evidence="3">The sequence shown here is derived from an EMBL/GenBank/DDBJ whole genome shotgun (WGS) entry which is preliminary data.</text>
</comment>
<dbReference type="InterPro" id="IPR039422">
    <property type="entry name" value="MarR/SlyA-like"/>
</dbReference>
<dbReference type="Proteomes" id="UP000013015">
    <property type="component" value="Unassembled WGS sequence"/>
</dbReference>
<dbReference type="InterPro" id="IPR000835">
    <property type="entry name" value="HTH_MarR-typ"/>
</dbReference>
<dbReference type="SMART" id="SM00347">
    <property type="entry name" value="HTH_MARR"/>
    <property type="match status" value="1"/>
</dbReference>
<dbReference type="PANTHER" id="PTHR33164">
    <property type="entry name" value="TRANSCRIPTIONAL REGULATOR, MARR FAMILY"/>
    <property type="match status" value="1"/>
</dbReference>
<dbReference type="HOGENOM" id="CLU_083287_2_2_11"/>
<feature type="compositionally biased region" description="Basic and acidic residues" evidence="1">
    <location>
        <begin position="15"/>
        <end position="25"/>
    </location>
</feature>
<dbReference type="eggNOG" id="COG1846">
    <property type="taxonomic scope" value="Bacteria"/>
</dbReference>
<dbReference type="GO" id="GO:0003700">
    <property type="term" value="F:DNA-binding transcription factor activity"/>
    <property type="evidence" value="ECO:0007669"/>
    <property type="project" value="InterPro"/>
</dbReference>
<dbReference type="AlphaFoldDB" id="N6W5U0"/>
<dbReference type="PRINTS" id="PR00598">
    <property type="entry name" value="HTHMARR"/>
</dbReference>
<dbReference type="STRING" id="888050.HMPREF9004_1356"/>
<dbReference type="PATRIC" id="fig|888050.3.peg.1294"/>
<dbReference type="PANTHER" id="PTHR33164:SF99">
    <property type="entry name" value="MARR FAMILY REGULATORY PROTEIN"/>
    <property type="match status" value="1"/>
</dbReference>
<keyword evidence="4" id="KW-1185">Reference proteome</keyword>
<feature type="domain" description="HTH marR-type" evidence="2">
    <location>
        <begin position="28"/>
        <end position="164"/>
    </location>
</feature>
<dbReference type="Pfam" id="PF01047">
    <property type="entry name" value="MarR"/>
    <property type="match status" value="1"/>
</dbReference>
<feature type="region of interest" description="Disordered" evidence="1">
    <location>
        <begin position="1"/>
        <end position="25"/>
    </location>
</feature>
<dbReference type="EMBL" id="AQHZ01000023">
    <property type="protein sequence ID" value="ENO17865.1"/>
    <property type="molecule type" value="Genomic_DNA"/>
</dbReference>
<feature type="compositionally biased region" description="Polar residues" evidence="1">
    <location>
        <begin position="1"/>
        <end position="14"/>
    </location>
</feature>
<dbReference type="GO" id="GO:0006950">
    <property type="term" value="P:response to stress"/>
    <property type="evidence" value="ECO:0007669"/>
    <property type="project" value="TreeGrafter"/>
</dbReference>
<dbReference type="InterPro" id="IPR036388">
    <property type="entry name" value="WH-like_DNA-bd_sf"/>
</dbReference>
<evidence type="ECO:0000313" key="4">
    <source>
        <dbReference type="Proteomes" id="UP000013015"/>
    </source>
</evidence>
<name>N6W5U0_9ACTO</name>
<dbReference type="RefSeq" id="WP_005963609.1">
    <property type="nucleotide sequence ID" value="NZ_CP040505.1"/>
</dbReference>